<dbReference type="Gene3D" id="3.90.1150.30">
    <property type="match status" value="1"/>
</dbReference>
<dbReference type="Proteomes" id="UP001499910">
    <property type="component" value="Unassembled WGS sequence"/>
</dbReference>
<dbReference type="InterPro" id="IPR038056">
    <property type="entry name" value="YjbR-like_sf"/>
</dbReference>
<comment type="caution">
    <text evidence="1">The sequence shown here is derived from an EMBL/GenBank/DDBJ whole genome shotgun (WGS) entry which is preliminary data.</text>
</comment>
<proteinExistence type="predicted"/>
<evidence type="ECO:0000313" key="1">
    <source>
        <dbReference type="EMBL" id="GAA5068934.1"/>
    </source>
</evidence>
<dbReference type="RefSeq" id="WP_259546300.1">
    <property type="nucleotide sequence ID" value="NZ_BAABHW010000001.1"/>
</dbReference>
<evidence type="ECO:0008006" key="3">
    <source>
        <dbReference type="Google" id="ProtNLM"/>
    </source>
</evidence>
<sequence length="106" mass="12046">MRERFVDTHCQRLPGAERTEPFGPGTVVWKVEGHMFAAYSIGGHGLSLRMMDAKATTRMVEQGRAAPHFLEDEGGWVLLPWETHPDELRAHLELSYRLVLFDGNRA</sequence>
<organism evidence="1 2">
    <name type="scientific">[Roseibacterium] beibuensis</name>
    <dbReference type="NCBI Taxonomy" id="1193142"/>
    <lineage>
        <taxon>Bacteria</taxon>
        <taxon>Pseudomonadati</taxon>
        <taxon>Pseudomonadota</taxon>
        <taxon>Alphaproteobacteria</taxon>
        <taxon>Rhodobacterales</taxon>
        <taxon>Roseobacteraceae</taxon>
        <taxon>Roseicyclus</taxon>
    </lineage>
</organism>
<name>A0ABP9L0I2_9RHOB</name>
<keyword evidence="2" id="KW-1185">Reference proteome</keyword>
<protein>
    <recommendedName>
        <fullName evidence="3">MmcQ/YjbR family DNA-binding protein</fullName>
    </recommendedName>
</protein>
<evidence type="ECO:0000313" key="2">
    <source>
        <dbReference type="Proteomes" id="UP001499910"/>
    </source>
</evidence>
<dbReference type="EMBL" id="BAABHW010000001">
    <property type="protein sequence ID" value="GAA5068934.1"/>
    <property type="molecule type" value="Genomic_DNA"/>
</dbReference>
<gene>
    <name evidence="1" type="ORF">GCM10023209_10160</name>
</gene>
<dbReference type="InterPro" id="IPR058532">
    <property type="entry name" value="YjbR/MT2646/Rv2570-like"/>
</dbReference>
<dbReference type="Pfam" id="PF04237">
    <property type="entry name" value="YjbR"/>
    <property type="match status" value="1"/>
</dbReference>
<reference evidence="2" key="1">
    <citation type="journal article" date="2019" name="Int. J. Syst. Evol. Microbiol.">
        <title>The Global Catalogue of Microorganisms (GCM) 10K type strain sequencing project: providing services to taxonomists for standard genome sequencing and annotation.</title>
        <authorList>
            <consortium name="The Broad Institute Genomics Platform"/>
            <consortium name="The Broad Institute Genome Sequencing Center for Infectious Disease"/>
            <person name="Wu L."/>
            <person name="Ma J."/>
        </authorList>
    </citation>
    <scope>NUCLEOTIDE SEQUENCE [LARGE SCALE GENOMIC DNA]</scope>
    <source>
        <strain evidence="2">JCM 18015</strain>
    </source>
</reference>
<dbReference type="SUPFAM" id="SSF142906">
    <property type="entry name" value="YjbR-like"/>
    <property type="match status" value="1"/>
</dbReference>
<accession>A0ABP9L0I2</accession>